<dbReference type="Proteomes" id="UP001432146">
    <property type="component" value="Unassembled WGS sequence"/>
</dbReference>
<accession>A0AAW1AF24</accession>
<evidence type="ECO:0000256" key="5">
    <source>
        <dbReference type="ARBA" id="ARBA00023235"/>
    </source>
</evidence>
<keyword evidence="6" id="KW-0175">Coiled coil</keyword>
<comment type="catalytic activity">
    <reaction evidence="1">
        <text>[protein]-peptidylproline (omega=180) = [protein]-peptidylproline (omega=0)</text>
        <dbReference type="Rhea" id="RHEA:16237"/>
        <dbReference type="Rhea" id="RHEA-COMP:10747"/>
        <dbReference type="Rhea" id="RHEA-COMP:10748"/>
        <dbReference type="ChEBI" id="CHEBI:83833"/>
        <dbReference type="ChEBI" id="CHEBI:83834"/>
        <dbReference type="EC" id="5.2.1.8"/>
    </reaction>
</comment>
<sequence length="332" mass="38836">MDKKTYRKYKRRITKTKALVDNKPPKFKVSAYYKPHTMKSEKNRIQQLDKENMKLLRRMNIITRLEGTVDCWLPKIKYKSRMDNQEVGNKQLMKENKRLLRKIRGTSSDYPTAEFIQSWKELKMKIQSKYRYQKELTTHTIGLESHQDHCMIRDLSLLNDMNPSIRTKCFFEIEIQGDQKLGSIQFELYDDIVPRTCANFAELCRGYNSLSYKNTSFHRIVSGYWCQGGDVTKFNGSGGRSIYGESFEHENYNLRHAGPGILSMCNETENTSNSKFNLTFRKLETVDRKYVVFGKVITGLSNIYKIEEFGTKTGKPFKTIIISNCGILSRHK</sequence>
<dbReference type="PANTHER" id="PTHR11071:SF561">
    <property type="entry name" value="PEPTIDYL-PROLYL CIS-TRANS ISOMERASE D-RELATED"/>
    <property type="match status" value="1"/>
</dbReference>
<evidence type="ECO:0000256" key="3">
    <source>
        <dbReference type="ARBA" id="ARBA00013194"/>
    </source>
</evidence>
<name>A0AAW1AF24_9HYME</name>
<dbReference type="PANTHER" id="PTHR11071">
    <property type="entry name" value="PEPTIDYL-PROLYL CIS-TRANS ISOMERASE"/>
    <property type="match status" value="1"/>
</dbReference>
<dbReference type="SUPFAM" id="SSF50891">
    <property type="entry name" value="Cyclophilin-like"/>
    <property type="match status" value="1"/>
</dbReference>
<dbReference type="FunFam" id="2.40.100.10:FF:000025">
    <property type="entry name" value="Peptidyl-prolyl cis-trans isomerase CYP19-2"/>
    <property type="match status" value="1"/>
</dbReference>
<dbReference type="GO" id="GO:0003755">
    <property type="term" value="F:peptidyl-prolyl cis-trans isomerase activity"/>
    <property type="evidence" value="ECO:0007669"/>
    <property type="project" value="UniProtKB-KW"/>
</dbReference>
<feature type="domain" description="PPIase cyclophilin-type" evidence="7">
    <location>
        <begin position="171"/>
        <end position="327"/>
    </location>
</feature>
<gene>
    <name evidence="8" type="ORF">QLX08_002082</name>
</gene>
<dbReference type="InterPro" id="IPR002130">
    <property type="entry name" value="Cyclophilin-type_PPIase_dom"/>
</dbReference>
<dbReference type="Gene3D" id="2.40.100.10">
    <property type="entry name" value="Cyclophilin-like"/>
    <property type="match status" value="1"/>
</dbReference>
<dbReference type="Pfam" id="PF13879">
    <property type="entry name" value="Hmw_CFAP97"/>
    <property type="match status" value="1"/>
</dbReference>
<dbReference type="PRINTS" id="PR00153">
    <property type="entry name" value="CSAPPISMRASE"/>
</dbReference>
<evidence type="ECO:0000256" key="2">
    <source>
        <dbReference type="ARBA" id="ARBA00008315"/>
    </source>
</evidence>
<keyword evidence="4" id="KW-0697">Rotamase</keyword>
<dbReference type="AlphaFoldDB" id="A0AAW1AF24"/>
<dbReference type="EMBL" id="JAWNGG020000027">
    <property type="protein sequence ID" value="KAK9307676.1"/>
    <property type="molecule type" value="Genomic_DNA"/>
</dbReference>
<dbReference type="EC" id="5.2.1.8" evidence="3"/>
<keyword evidence="5" id="KW-0413">Isomerase</keyword>
<evidence type="ECO:0000313" key="9">
    <source>
        <dbReference type="Proteomes" id="UP001432146"/>
    </source>
</evidence>
<dbReference type="InterPro" id="IPR029488">
    <property type="entry name" value="Hmw/CFAP97"/>
</dbReference>
<feature type="coiled-coil region" evidence="6">
    <location>
        <begin position="82"/>
        <end position="109"/>
    </location>
</feature>
<reference evidence="8 9" key="1">
    <citation type="submission" date="2024-05" db="EMBL/GenBank/DDBJ databases">
        <title>The nuclear and mitochondrial genome assemblies of Tetragonisca angustula (Apidae: Meliponini), a tiny yet remarkable pollinator in the Neotropics.</title>
        <authorList>
            <person name="Ferrari R."/>
            <person name="Ricardo P.C."/>
            <person name="Dias F.C."/>
            <person name="Araujo N.S."/>
            <person name="Soares D.O."/>
            <person name="Zhou Q.-S."/>
            <person name="Zhu C.-D."/>
            <person name="Coutinho L."/>
            <person name="Airas M.C."/>
            <person name="Batista T.M."/>
        </authorList>
    </citation>
    <scope>NUCLEOTIDE SEQUENCE [LARGE SCALE GENOMIC DNA]</scope>
    <source>
        <strain evidence="8">ASF017062</strain>
        <tissue evidence="8">Abdomen</tissue>
    </source>
</reference>
<keyword evidence="9" id="KW-1185">Reference proteome</keyword>
<evidence type="ECO:0000313" key="8">
    <source>
        <dbReference type="EMBL" id="KAK9307676.1"/>
    </source>
</evidence>
<evidence type="ECO:0000259" key="7">
    <source>
        <dbReference type="PROSITE" id="PS50072"/>
    </source>
</evidence>
<protein>
    <recommendedName>
        <fullName evidence="3">peptidylprolyl isomerase</fullName>
        <ecNumber evidence="3">5.2.1.8</ecNumber>
    </recommendedName>
</protein>
<dbReference type="InterPro" id="IPR029000">
    <property type="entry name" value="Cyclophilin-like_dom_sf"/>
</dbReference>
<dbReference type="PROSITE" id="PS50072">
    <property type="entry name" value="CSA_PPIASE_2"/>
    <property type="match status" value="1"/>
</dbReference>
<comment type="similarity">
    <text evidence="2">Belongs to the CFAP97 family.</text>
</comment>
<proteinExistence type="inferred from homology"/>
<dbReference type="GO" id="GO:0006457">
    <property type="term" value="P:protein folding"/>
    <property type="evidence" value="ECO:0007669"/>
    <property type="project" value="TreeGrafter"/>
</dbReference>
<evidence type="ECO:0000256" key="6">
    <source>
        <dbReference type="SAM" id="Coils"/>
    </source>
</evidence>
<evidence type="ECO:0000256" key="1">
    <source>
        <dbReference type="ARBA" id="ARBA00000971"/>
    </source>
</evidence>
<evidence type="ECO:0000256" key="4">
    <source>
        <dbReference type="ARBA" id="ARBA00023110"/>
    </source>
</evidence>
<dbReference type="GO" id="GO:0016018">
    <property type="term" value="F:cyclosporin A binding"/>
    <property type="evidence" value="ECO:0007669"/>
    <property type="project" value="TreeGrafter"/>
</dbReference>
<dbReference type="Pfam" id="PF00160">
    <property type="entry name" value="Pro_isomerase"/>
    <property type="match status" value="1"/>
</dbReference>
<organism evidence="8 9">
    <name type="scientific">Tetragonisca angustula</name>
    <dbReference type="NCBI Taxonomy" id="166442"/>
    <lineage>
        <taxon>Eukaryota</taxon>
        <taxon>Metazoa</taxon>
        <taxon>Ecdysozoa</taxon>
        <taxon>Arthropoda</taxon>
        <taxon>Hexapoda</taxon>
        <taxon>Insecta</taxon>
        <taxon>Pterygota</taxon>
        <taxon>Neoptera</taxon>
        <taxon>Endopterygota</taxon>
        <taxon>Hymenoptera</taxon>
        <taxon>Apocrita</taxon>
        <taxon>Aculeata</taxon>
        <taxon>Apoidea</taxon>
        <taxon>Anthophila</taxon>
        <taxon>Apidae</taxon>
        <taxon>Tetragonisca</taxon>
    </lineage>
</organism>
<comment type="caution">
    <text evidence="8">The sequence shown here is derived from an EMBL/GenBank/DDBJ whole genome shotgun (WGS) entry which is preliminary data.</text>
</comment>
<dbReference type="GO" id="GO:0005737">
    <property type="term" value="C:cytoplasm"/>
    <property type="evidence" value="ECO:0007669"/>
    <property type="project" value="TreeGrafter"/>
</dbReference>